<name>A0A5C3Q5Y0_9AGAR</name>
<organism evidence="1 2">
    <name type="scientific">Pterulicium gracile</name>
    <dbReference type="NCBI Taxonomy" id="1884261"/>
    <lineage>
        <taxon>Eukaryota</taxon>
        <taxon>Fungi</taxon>
        <taxon>Dikarya</taxon>
        <taxon>Basidiomycota</taxon>
        <taxon>Agaricomycotina</taxon>
        <taxon>Agaricomycetes</taxon>
        <taxon>Agaricomycetidae</taxon>
        <taxon>Agaricales</taxon>
        <taxon>Pleurotineae</taxon>
        <taxon>Pterulaceae</taxon>
        <taxon>Pterulicium</taxon>
    </lineage>
</organism>
<keyword evidence="2" id="KW-1185">Reference proteome</keyword>
<dbReference type="EMBL" id="ML178849">
    <property type="protein sequence ID" value="TFK97231.1"/>
    <property type="molecule type" value="Genomic_DNA"/>
</dbReference>
<evidence type="ECO:0000313" key="1">
    <source>
        <dbReference type="EMBL" id="TFK97231.1"/>
    </source>
</evidence>
<dbReference type="AlphaFoldDB" id="A0A5C3Q5Y0"/>
<sequence>MSKPFAERYLSASKPASSKEILQTLKWCIFIRHPELAQSVVDGITSPPKIAEKDFLATVLAPVLPLLYTWGTKHVLPDVVRKPTQDIMLGWITCLPPSAPPPDTALMQRKRSLSRWMCSCNQCRGIRRFLGDTSDAEEYWLGKVDASKKKHLQMQTDAYAKWAVMEMLAHVRTSRALKTQTPPTNQAKGREILDSISTDDGVLQEVLGTNYGRVIKSLGLTPGDMIEAAAGPPAGKGNVEQLQVSEVVTVA</sequence>
<dbReference type="Proteomes" id="UP000305067">
    <property type="component" value="Unassembled WGS sequence"/>
</dbReference>
<proteinExistence type="predicted"/>
<evidence type="ECO:0000313" key="2">
    <source>
        <dbReference type="Proteomes" id="UP000305067"/>
    </source>
</evidence>
<protein>
    <submittedName>
        <fullName evidence="1">Uncharacterized protein</fullName>
    </submittedName>
</protein>
<reference evidence="1 2" key="1">
    <citation type="journal article" date="2019" name="Nat. Ecol. Evol.">
        <title>Megaphylogeny resolves global patterns of mushroom evolution.</title>
        <authorList>
            <person name="Varga T."/>
            <person name="Krizsan K."/>
            <person name="Foldi C."/>
            <person name="Dima B."/>
            <person name="Sanchez-Garcia M."/>
            <person name="Sanchez-Ramirez S."/>
            <person name="Szollosi G.J."/>
            <person name="Szarkandi J.G."/>
            <person name="Papp V."/>
            <person name="Albert L."/>
            <person name="Andreopoulos W."/>
            <person name="Angelini C."/>
            <person name="Antonin V."/>
            <person name="Barry K.W."/>
            <person name="Bougher N.L."/>
            <person name="Buchanan P."/>
            <person name="Buyck B."/>
            <person name="Bense V."/>
            <person name="Catcheside P."/>
            <person name="Chovatia M."/>
            <person name="Cooper J."/>
            <person name="Damon W."/>
            <person name="Desjardin D."/>
            <person name="Finy P."/>
            <person name="Geml J."/>
            <person name="Haridas S."/>
            <person name="Hughes K."/>
            <person name="Justo A."/>
            <person name="Karasinski D."/>
            <person name="Kautmanova I."/>
            <person name="Kiss B."/>
            <person name="Kocsube S."/>
            <person name="Kotiranta H."/>
            <person name="LaButti K.M."/>
            <person name="Lechner B.E."/>
            <person name="Liimatainen K."/>
            <person name="Lipzen A."/>
            <person name="Lukacs Z."/>
            <person name="Mihaltcheva S."/>
            <person name="Morgado L.N."/>
            <person name="Niskanen T."/>
            <person name="Noordeloos M.E."/>
            <person name="Ohm R.A."/>
            <person name="Ortiz-Santana B."/>
            <person name="Ovrebo C."/>
            <person name="Racz N."/>
            <person name="Riley R."/>
            <person name="Savchenko A."/>
            <person name="Shiryaev A."/>
            <person name="Soop K."/>
            <person name="Spirin V."/>
            <person name="Szebenyi C."/>
            <person name="Tomsovsky M."/>
            <person name="Tulloss R.E."/>
            <person name="Uehling J."/>
            <person name="Grigoriev I.V."/>
            <person name="Vagvolgyi C."/>
            <person name="Papp T."/>
            <person name="Martin F.M."/>
            <person name="Miettinen O."/>
            <person name="Hibbett D.S."/>
            <person name="Nagy L.G."/>
        </authorList>
    </citation>
    <scope>NUCLEOTIDE SEQUENCE [LARGE SCALE GENOMIC DNA]</scope>
    <source>
        <strain evidence="1 2">CBS 309.79</strain>
    </source>
</reference>
<accession>A0A5C3Q5Y0</accession>
<gene>
    <name evidence="1" type="ORF">BDV98DRAFT_596842</name>
</gene>